<dbReference type="InterPro" id="IPR004488">
    <property type="entry name" value="Mg/Co-transport_prot_CorA"/>
</dbReference>
<dbReference type="InterPro" id="IPR002523">
    <property type="entry name" value="MgTranspt_CorA/ZnTranspt_ZntB"/>
</dbReference>
<evidence type="ECO:0000256" key="8">
    <source>
        <dbReference type="RuleBase" id="RU362010"/>
    </source>
</evidence>
<comment type="subcellular location">
    <subcellularLocation>
        <location evidence="1">Cell membrane</location>
        <topology evidence="1">Multi-pass membrane protein</topology>
    </subcellularLocation>
    <subcellularLocation>
        <location evidence="8">Membrane</location>
        <topology evidence="8">Multi-pass membrane protein</topology>
    </subcellularLocation>
</comment>
<evidence type="ECO:0000256" key="7">
    <source>
        <dbReference type="ARBA" id="ARBA00023136"/>
    </source>
</evidence>
<organism evidence="9 10">
    <name type="scientific">Nocardioides fonticola</name>
    <dbReference type="NCBI Taxonomy" id="450363"/>
    <lineage>
        <taxon>Bacteria</taxon>
        <taxon>Bacillati</taxon>
        <taxon>Actinomycetota</taxon>
        <taxon>Actinomycetes</taxon>
        <taxon>Propionibacteriales</taxon>
        <taxon>Nocardioidaceae</taxon>
        <taxon>Nocardioides</taxon>
    </lineage>
</organism>
<keyword evidence="5 8" id="KW-0812">Transmembrane</keyword>
<comment type="caution">
    <text evidence="9">The sequence shown here is derived from an EMBL/GenBank/DDBJ whole genome shotgun (WGS) entry which is preliminary data.</text>
</comment>
<gene>
    <name evidence="9" type="primary">corA_2</name>
    <name evidence="8" type="synonym">corA</name>
    <name evidence="9" type="ORF">GCM10022215_35290</name>
</gene>
<dbReference type="Gene3D" id="1.20.58.340">
    <property type="entry name" value="Magnesium transport protein CorA, transmembrane region"/>
    <property type="match status" value="2"/>
</dbReference>
<feature type="transmembrane region" description="Helical" evidence="8">
    <location>
        <begin position="269"/>
        <end position="288"/>
    </location>
</feature>
<evidence type="ECO:0000256" key="3">
    <source>
        <dbReference type="ARBA" id="ARBA00022448"/>
    </source>
</evidence>
<evidence type="ECO:0000256" key="6">
    <source>
        <dbReference type="ARBA" id="ARBA00022989"/>
    </source>
</evidence>
<proteinExistence type="inferred from homology"/>
<evidence type="ECO:0000256" key="2">
    <source>
        <dbReference type="ARBA" id="ARBA00009765"/>
    </source>
</evidence>
<keyword evidence="8" id="KW-0460">Magnesium</keyword>
<reference evidence="10" key="1">
    <citation type="journal article" date="2019" name="Int. J. Syst. Evol. Microbiol.">
        <title>The Global Catalogue of Microorganisms (GCM) 10K type strain sequencing project: providing services to taxonomists for standard genome sequencing and annotation.</title>
        <authorList>
            <consortium name="The Broad Institute Genomics Platform"/>
            <consortium name="The Broad Institute Genome Sequencing Center for Infectious Disease"/>
            <person name="Wu L."/>
            <person name="Ma J."/>
        </authorList>
    </citation>
    <scope>NUCLEOTIDE SEQUENCE [LARGE SCALE GENOMIC DNA]</scope>
    <source>
        <strain evidence="10">JCM 16703</strain>
    </source>
</reference>
<dbReference type="CDD" id="cd12830">
    <property type="entry name" value="MtCorA-like"/>
    <property type="match status" value="1"/>
</dbReference>
<dbReference type="PANTHER" id="PTHR46494">
    <property type="entry name" value="CORA FAMILY METAL ION TRANSPORTER (EUROFUNG)"/>
    <property type="match status" value="1"/>
</dbReference>
<accession>A0ABP7XUL3</accession>
<keyword evidence="7 8" id="KW-0472">Membrane</keyword>
<feature type="transmembrane region" description="Helical" evidence="8">
    <location>
        <begin position="300"/>
        <end position="320"/>
    </location>
</feature>
<sequence>MIVDSAVYRSGARIDVSCAHGDYRRLREAAAEEGGFVWVGLLEPDAGELAEVAKAFDLHPLAVDDALSAHQRPKVETYDASLFLVLKTLWYIDDADAVETGEIHLFVGSDFIVSVRHGQGSELASARRALESQQSVLTHGPSAVVYGVCDRVVDEYERVLDELQTDVDEVEASVFSTARTDDAVRIYTLKREIAEVRRAVTPLREAMRRLAAGEMVGIEPAAAPFLRDVHDHLQRAGESVDALDSLLSTAFDAHLARISIQQNDDMRKISAGVALVAVPTLLAGIYGMNFQHMPELSWTYGYPLSLLLMAAISLGLWVVFKRSGWL</sequence>
<dbReference type="RefSeq" id="WP_344734793.1">
    <property type="nucleotide sequence ID" value="NZ_BAAAZH010000028.1"/>
</dbReference>
<protein>
    <recommendedName>
        <fullName evidence="8">Magnesium transport protein CorA</fullName>
    </recommendedName>
</protein>
<evidence type="ECO:0000256" key="1">
    <source>
        <dbReference type="ARBA" id="ARBA00004651"/>
    </source>
</evidence>
<dbReference type="PANTHER" id="PTHR46494:SF1">
    <property type="entry name" value="CORA FAMILY METAL ION TRANSPORTER (EUROFUNG)"/>
    <property type="match status" value="1"/>
</dbReference>
<comment type="function">
    <text evidence="8">Mediates influx of magnesium ions.</text>
</comment>
<keyword evidence="4 8" id="KW-1003">Cell membrane</keyword>
<evidence type="ECO:0000313" key="10">
    <source>
        <dbReference type="Proteomes" id="UP001501495"/>
    </source>
</evidence>
<evidence type="ECO:0000256" key="5">
    <source>
        <dbReference type="ARBA" id="ARBA00022692"/>
    </source>
</evidence>
<dbReference type="Gene3D" id="3.30.460.20">
    <property type="entry name" value="CorA soluble domain-like"/>
    <property type="match status" value="1"/>
</dbReference>
<evidence type="ECO:0000313" key="9">
    <source>
        <dbReference type="EMBL" id="GAA4126137.1"/>
    </source>
</evidence>
<keyword evidence="10" id="KW-1185">Reference proteome</keyword>
<comment type="similarity">
    <text evidence="2 8">Belongs to the CorA metal ion transporter (MIT) (TC 1.A.35) family.</text>
</comment>
<evidence type="ECO:0000256" key="4">
    <source>
        <dbReference type="ARBA" id="ARBA00022475"/>
    </source>
</evidence>
<keyword evidence="6 8" id="KW-1133">Transmembrane helix</keyword>
<dbReference type="InterPro" id="IPR045863">
    <property type="entry name" value="CorA_TM1_TM2"/>
</dbReference>
<keyword evidence="8" id="KW-0406">Ion transport</keyword>
<dbReference type="SUPFAM" id="SSF143865">
    <property type="entry name" value="CorA soluble domain-like"/>
    <property type="match status" value="1"/>
</dbReference>
<dbReference type="InterPro" id="IPR045861">
    <property type="entry name" value="CorA_cytoplasmic_dom"/>
</dbReference>
<keyword evidence="3 8" id="KW-0813">Transport</keyword>
<dbReference type="SUPFAM" id="SSF144083">
    <property type="entry name" value="Magnesium transport protein CorA, transmembrane region"/>
    <property type="match status" value="1"/>
</dbReference>
<dbReference type="Proteomes" id="UP001501495">
    <property type="component" value="Unassembled WGS sequence"/>
</dbReference>
<name>A0ABP7XUL3_9ACTN</name>
<dbReference type="EMBL" id="BAAAZH010000028">
    <property type="protein sequence ID" value="GAA4126137.1"/>
    <property type="molecule type" value="Genomic_DNA"/>
</dbReference>
<dbReference type="NCBIfam" id="TIGR00383">
    <property type="entry name" value="corA"/>
    <property type="match status" value="1"/>
</dbReference>
<dbReference type="Pfam" id="PF01544">
    <property type="entry name" value="CorA"/>
    <property type="match status" value="1"/>
</dbReference>